<dbReference type="InterPro" id="IPR039426">
    <property type="entry name" value="TonB-dep_rcpt-like"/>
</dbReference>
<evidence type="ECO:0000256" key="2">
    <source>
        <dbReference type="ARBA" id="ARBA00022448"/>
    </source>
</evidence>
<reference evidence="10 11" key="1">
    <citation type="submission" date="2024-12" db="EMBL/GenBank/DDBJ databases">
        <authorList>
            <person name="Hu S."/>
        </authorList>
    </citation>
    <scope>NUCLEOTIDE SEQUENCE [LARGE SCALE GENOMIC DNA]</scope>
    <source>
        <strain evidence="10 11">P-25</strain>
    </source>
</reference>
<keyword evidence="8" id="KW-0732">Signal</keyword>
<evidence type="ECO:0000313" key="11">
    <source>
        <dbReference type="Proteomes" id="UP001517367"/>
    </source>
</evidence>
<dbReference type="Proteomes" id="UP001517367">
    <property type="component" value="Unassembled WGS sequence"/>
</dbReference>
<dbReference type="Gene3D" id="2.40.170.20">
    <property type="entry name" value="TonB-dependent receptor, beta-barrel domain"/>
    <property type="match status" value="1"/>
</dbReference>
<keyword evidence="3 7" id="KW-1134">Transmembrane beta strand</keyword>
<dbReference type="InterPro" id="IPR012910">
    <property type="entry name" value="Plug_dom"/>
</dbReference>
<dbReference type="PROSITE" id="PS52016">
    <property type="entry name" value="TONB_DEPENDENT_REC_3"/>
    <property type="match status" value="1"/>
</dbReference>
<feature type="signal peptide" evidence="8">
    <location>
        <begin position="1"/>
        <end position="20"/>
    </location>
</feature>
<dbReference type="NCBIfam" id="TIGR04057">
    <property type="entry name" value="SusC_RagA_signa"/>
    <property type="match status" value="1"/>
</dbReference>
<dbReference type="InterPro" id="IPR008969">
    <property type="entry name" value="CarboxyPept-like_regulatory"/>
</dbReference>
<dbReference type="Pfam" id="PF13715">
    <property type="entry name" value="CarbopepD_reg_2"/>
    <property type="match status" value="1"/>
</dbReference>
<keyword evidence="11" id="KW-1185">Reference proteome</keyword>
<dbReference type="NCBIfam" id="TIGR04056">
    <property type="entry name" value="OMP_RagA_SusC"/>
    <property type="match status" value="1"/>
</dbReference>
<dbReference type="EMBL" id="SRMP02000012">
    <property type="protein sequence ID" value="MFN0291604.1"/>
    <property type="molecule type" value="Genomic_DNA"/>
</dbReference>
<keyword evidence="2 7" id="KW-0813">Transport</keyword>
<evidence type="ECO:0000256" key="7">
    <source>
        <dbReference type="PROSITE-ProRule" id="PRU01360"/>
    </source>
</evidence>
<dbReference type="InterPro" id="IPR037066">
    <property type="entry name" value="Plug_dom_sf"/>
</dbReference>
<comment type="similarity">
    <text evidence="7">Belongs to the TonB-dependent receptor family.</text>
</comment>
<dbReference type="Pfam" id="PF07715">
    <property type="entry name" value="Plug"/>
    <property type="match status" value="1"/>
</dbReference>
<accession>A0ABW9JGT8</accession>
<evidence type="ECO:0000256" key="6">
    <source>
        <dbReference type="ARBA" id="ARBA00023237"/>
    </source>
</evidence>
<protein>
    <submittedName>
        <fullName evidence="10">SusC/RagA family TonB-linked outer membrane protein</fullName>
    </submittedName>
</protein>
<feature type="domain" description="TonB-dependent receptor plug" evidence="9">
    <location>
        <begin position="117"/>
        <end position="225"/>
    </location>
</feature>
<dbReference type="InterPro" id="IPR023996">
    <property type="entry name" value="TonB-dep_OMP_SusC/RagA"/>
</dbReference>
<dbReference type="SUPFAM" id="SSF49464">
    <property type="entry name" value="Carboxypeptidase regulatory domain-like"/>
    <property type="match status" value="1"/>
</dbReference>
<evidence type="ECO:0000313" key="10">
    <source>
        <dbReference type="EMBL" id="MFN0291604.1"/>
    </source>
</evidence>
<comment type="caution">
    <text evidence="10">The sequence shown here is derived from an EMBL/GenBank/DDBJ whole genome shotgun (WGS) entry which is preliminary data.</text>
</comment>
<dbReference type="Gene3D" id="2.60.40.1120">
    <property type="entry name" value="Carboxypeptidase-like, regulatory domain"/>
    <property type="match status" value="1"/>
</dbReference>
<evidence type="ECO:0000256" key="8">
    <source>
        <dbReference type="SAM" id="SignalP"/>
    </source>
</evidence>
<keyword evidence="6 7" id="KW-0998">Cell outer membrane</keyword>
<evidence type="ECO:0000259" key="9">
    <source>
        <dbReference type="Pfam" id="PF07715"/>
    </source>
</evidence>
<sequence>MKRLLQSLFILLFVAGTAMAQNRTITGTVTSKEDGLPIPGVSVKVKGTNIGVSTGANGKFSLSVPSNATTLEFSSIGFANQAIVIGSRSVVNVSLDSDSKSLGEVVVTGVLGIERQKKEIGYATAKVDKEALTATRAVNVASGLQGKVSGLNITPINNGVFEDIKINLRGIRSLTGNNNPMLLLDGVPSALGYLSSINPNDIEDVQVLKGSSAAAIYGPDARNGVIVVTTKKSSSSPNISLSQSTQLSQISFFPKLQEKFGNGAYGVYTGYENWSWGPAFDGSMVEIGDVLPDGSIQMVPYTANNDRKDFFNTGKTFQTDVSYSAKDLYFSVQDALVKGIVPDDQNRRTGLRLNTSKEYGIFKISLNANYINSDYSVFNDAGMASWNAANGVGLNSGLMNLIFNTPAHIPLTQYKDFLNDPYAEYNTYFNHYGLNPYFAIDNWRNNGKRTDLLSNLEMTLKPTDWVSVTWRGGVTARAIDENTTSKGEVPTAYGLNRGATLIPGTVSERSYYSRRYSSELFANFNKKLNDDFKVGAILGTYVRSTSTRDASVGASNLVVPELFNTGNRTGELTGGSNISVSRMLSFYGSASLNYKGWANIEFVGRNDKTSVLPLTDNSFFYPGVNAAFVLTDAVPQLKGNALTYLKFRGGWNKTGNADINPYSLEAVFSQASGFPYGSLAGFTAGNTTYDSALKPEFIKSTELGFEAGFWGGRINLEGTAYRSLNENQIVGVSVSSATGYTLANVNAASFINKGFELDLKMKSNTTAAFKPKLAINLSYNDNEVTKIYEGLDELAVSTGGLAQNYAIKGLPAYVLKTTDYNRDPQGRIIVNATTGYPTADPNSKIFGRTLPKWIIGINPSFDYKNFNFSMLFEYKGGHYAYADIGNAMAWTGVSEASASNNRERFVMPNSSYADPANPGQYIANTNVTIANVNDFYTGVYRQVGTNFLTSAAAWRLREVAISYQLPRNLLSNIKFVKSAAIALTGRNLFLWVPSSNQYQDPDFNFTSGNAAGISTSQINPPVRTFGANLTVNF</sequence>
<organism evidence="10 11">
    <name type="scientific">Pedobacter helvus</name>
    <dbReference type="NCBI Taxonomy" id="2563444"/>
    <lineage>
        <taxon>Bacteria</taxon>
        <taxon>Pseudomonadati</taxon>
        <taxon>Bacteroidota</taxon>
        <taxon>Sphingobacteriia</taxon>
        <taxon>Sphingobacteriales</taxon>
        <taxon>Sphingobacteriaceae</taxon>
        <taxon>Pedobacter</taxon>
    </lineage>
</organism>
<dbReference type="InterPro" id="IPR023997">
    <property type="entry name" value="TonB-dep_OMP_SusC/RagA_CS"/>
</dbReference>
<evidence type="ECO:0000256" key="5">
    <source>
        <dbReference type="ARBA" id="ARBA00023136"/>
    </source>
</evidence>
<evidence type="ECO:0000256" key="4">
    <source>
        <dbReference type="ARBA" id="ARBA00022692"/>
    </source>
</evidence>
<feature type="chain" id="PRO_5045735047" evidence="8">
    <location>
        <begin position="21"/>
        <end position="1033"/>
    </location>
</feature>
<keyword evidence="5 7" id="KW-0472">Membrane</keyword>
<name>A0ABW9JGT8_9SPHI</name>
<dbReference type="SUPFAM" id="SSF56935">
    <property type="entry name" value="Porins"/>
    <property type="match status" value="1"/>
</dbReference>
<keyword evidence="4 7" id="KW-0812">Transmembrane</keyword>
<dbReference type="Gene3D" id="2.170.130.10">
    <property type="entry name" value="TonB-dependent receptor, plug domain"/>
    <property type="match status" value="1"/>
</dbReference>
<gene>
    <name evidence="10" type="ORF">E5L68_009365</name>
</gene>
<dbReference type="InterPro" id="IPR036942">
    <property type="entry name" value="Beta-barrel_TonB_sf"/>
</dbReference>
<evidence type="ECO:0000256" key="1">
    <source>
        <dbReference type="ARBA" id="ARBA00004571"/>
    </source>
</evidence>
<evidence type="ECO:0000256" key="3">
    <source>
        <dbReference type="ARBA" id="ARBA00022452"/>
    </source>
</evidence>
<comment type="subcellular location">
    <subcellularLocation>
        <location evidence="1 7">Cell outer membrane</location>
        <topology evidence="1 7">Multi-pass membrane protein</topology>
    </subcellularLocation>
</comment>
<dbReference type="RefSeq" id="WP_138728198.1">
    <property type="nucleotide sequence ID" value="NZ_SRMP02000012.1"/>
</dbReference>
<proteinExistence type="inferred from homology"/>